<evidence type="ECO:0000256" key="2">
    <source>
        <dbReference type="ARBA" id="ARBA00004370"/>
    </source>
</evidence>
<dbReference type="PANTHER" id="PTHR46132:SF1">
    <property type="entry name" value="DIGALACTOSYLDIACYLGLYCEROL SYNTHASE 2, CHLOROPLASTIC"/>
    <property type="match status" value="1"/>
</dbReference>
<dbReference type="GO" id="GO:0046481">
    <property type="term" value="F:digalactosyldiacylglycerol synthase activity"/>
    <property type="evidence" value="ECO:0007669"/>
    <property type="project" value="InterPro"/>
</dbReference>
<evidence type="ECO:0000313" key="10">
    <source>
        <dbReference type="Proteomes" id="UP001153069"/>
    </source>
</evidence>
<dbReference type="InterPro" id="IPR044525">
    <property type="entry name" value="DGDG1/2"/>
</dbReference>
<keyword evidence="10" id="KW-1185">Reference proteome</keyword>
<dbReference type="GO" id="GO:0009507">
    <property type="term" value="C:chloroplast"/>
    <property type="evidence" value="ECO:0007669"/>
    <property type="project" value="UniProtKB-SubCell"/>
</dbReference>
<dbReference type="OrthoDB" id="44480at2759"/>
<protein>
    <recommendedName>
        <fullName evidence="11">Digalactosyldiacylglycerol synthase</fullName>
    </recommendedName>
</protein>
<gene>
    <name evidence="9" type="ORF">SEMRO_264_G102430.2</name>
</gene>
<keyword evidence="7" id="KW-0472">Membrane</keyword>
<evidence type="ECO:0000313" key="9">
    <source>
        <dbReference type="EMBL" id="CAB9506348.1"/>
    </source>
</evidence>
<evidence type="ECO:0000256" key="1">
    <source>
        <dbReference type="ARBA" id="ARBA00004229"/>
    </source>
</evidence>
<keyword evidence="4" id="KW-0150">Chloroplast</keyword>
<evidence type="ECO:0000256" key="5">
    <source>
        <dbReference type="ARBA" id="ARBA00022640"/>
    </source>
</evidence>
<dbReference type="PANTHER" id="PTHR46132">
    <property type="entry name" value="DIGALACTOSYLDIACYLGLYCEROL SYNTHASE 2, CHLOROPLASTIC"/>
    <property type="match status" value="1"/>
</dbReference>
<dbReference type="Proteomes" id="UP001153069">
    <property type="component" value="Unassembled WGS sequence"/>
</dbReference>
<comment type="caution">
    <text evidence="9">The sequence shown here is derived from an EMBL/GenBank/DDBJ whole genome shotgun (WGS) entry which is preliminary data.</text>
</comment>
<name>A0A9N8H954_9STRA</name>
<evidence type="ECO:0000256" key="4">
    <source>
        <dbReference type="ARBA" id="ARBA00022528"/>
    </source>
</evidence>
<evidence type="ECO:0000256" key="7">
    <source>
        <dbReference type="ARBA" id="ARBA00023136"/>
    </source>
</evidence>
<dbReference type="Gene3D" id="3.40.50.2000">
    <property type="entry name" value="Glycogen Phosphorylase B"/>
    <property type="match status" value="1"/>
</dbReference>
<feature type="compositionally biased region" description="Low complexity" evidence="8">
    <location>
        <begin position="35"/>
        <end position="49"/>
    </location>
</feature>
<dbReference type="CDD" id="cd01635">
    <property type="entry name" value="Glycosyltransferase_GTB-type"/>
    <property type="match status" value="1"/>
</dbReference>
<feature type="region of interest" description="Disordered" evidence="8">
    <location>
        <begin position="717"/>
        <end position="770"/>
    </location>
</feature>
<feature type="compositionally biased region" description="Polar residues" evidence="8">
    <location>
        <begin position="754"/>
        <end position="764"/>
    </location>
</feature>
<dbReference type="SUPFAM" id="SSF53756">
    <property type="entry name" value="UDP-Glycosyltransferase/glycogen phosphorylase"/>
    <property type="match status" value="2"/>
</dbReference>
<evidence type="ECO:0000256" key="6">
    <source>
        <dbReference type="ARBA" id="ARBA00022679"/>
    </source>
</evidence>
<feature type="compositionally biased region" description="Polar residues" evidence="8">
    <location>
        <begin position="58"/>
        <end position="70"/>
    </location>
</feature>
<feature type="region of interest" description="Disordered" evidence="8">
    <location>
        <begin position="92"/>
        <end position="150"/>
    </location>
</feature>
<comment type="similarity">
    <text evidence="3">Belongs to the glycosyltransferase group 1 family. Glycosyltransferase 4 subfamily.</text>
</comment>
<evidence type="ECO:0000256" key="8">
    <source>
        <dbReference type="SAM" id="MobiDB-lite"/>
    </source>
</evidence>
<feature type="compositionally biased region" description="Polar residues" evidence="8">
    <location>
        <begin position="729"/>
        <end position="741"/>
    </location>
</feature>
<dbReference type="GO" id="GO:0016020">
    <property type="term" value="C:membrane"/>
    <property type="evidence" value="ECO:0007669"/>
    <property type="project" value="UniProtKB-SubCell"/>
</dbReference>
<comment type="subcellular location">
    <subcellularLocation>
        <location evidence="2">Membrane</location>
    </subcellularLocation>
    <subcellularLocation>
        <location evidence="1">Plastid</location>
        <location evidence="1">Chloroplast</location>
    </subcellularLocation>
</comment>
<evidence type="ECO:0008006" key="11">
    <source>
        <dbReference type="Google" id="ProtNLM"/>
    </source>
</evidence>
<feature type="region of interest" description="Disordered" evidence="8">
    <location>
        <begin position="1"/>
        <end position="70"/>
    </location>
</feature>
<sequence length="770" mass="85587">MGNQASKSNAEIPEITGSETEVAPEVTETSDTPASSLPRSWSSTSLSSDSDQDESPANEETTTCSFTSGSSQCLPVPHVLSFYRKEGLLLIPGENDHDGNDSDSSDDDNDNDDGVVERSLAIDARRTGETTTCTPSRHRRNRSLSPKPNKRLNFFSKYSVGSSSTSSITSLIAKTKQQLITPTGFNEEEKAMVDGHLPTHESDLNRLRDNFIVTTAALPWFTGTAVNPLLRAASLSQFQRRQFAPNRCTVTLVIPWLEVEQDRVALYGSDWQDKTQADQEAYIRDWLSKANMPEEAQPSAEGGIQILFYPARYHSKLSSIFAMGDLCEFIVEQNNLEISKDAVCVLEEPEHVHFYRAQHWRDHFNHVVGVVHTNYKAYASTAIVAGSFITGPLIAGISSWLVRAYCSKVIKLSPVLQSFGCPEKEVVSNVHGIRHDFILEGERRARDALEKGTNSDKNENKIYYVGKMLWAKGLDKLLELEAAYRSMTGNYFPIEIYGSGPEQEEIEKAFLSERPRFLGRKTSSSSALEDLTNRITGSGSQDTPNAETAPDTNSSNNTSRRATYYSKFVRPNPPVPADFKGRKDHALLTSDYKIFVNPSITEVLCTTTAEATAMGKFVIIPDHPSNSFFHQFPNCLLYKTKAEFVDFLQYAITHDPEPLRQELIHKLTWEAATERFIKASAISRRDAAWRERVGKTKKDESIAKMHYELGKGPKGDVLRKVLGGGPVAEQSQYESSKSQPSDDAPQDTDEEPTTDCTNLESNNADAAIEV</sequence>
<feature type="compositionally biased region" description="Acidic residues" evidence="8">
    <location>
        <begin position="744"/>
        <end position="753"/>
    </location>
</feature>
<feature type="compositionally biased region" description="Acidic residues" evidence="8">
    <location>
        <begin position="101"/>
        <end position="114"/>
    </location>
</feature>
<dbReference type="EMBL" id="CAICTM010000263">
    <property type="protein sequence ID" value="CAB9506348.1"/>
    <property type="molecule type" value="Genomic_DNA"/>
</dbReference>
<evidence type="ECO:0000256" key="3">
    <source>
        <dbReference type="ARBA" id="ARBA00009481"/>
    </source>
</evidence>
<keyword evidence="6" id="KW-0808">Transferase</keyword>
<proteinExistence type="inferred from homology"/>
<reference evidence="9" key="1">
    <citation type="submission" date="2020-06" db="EMBL/GenBank/DDBJ databases">
        <authorList>
            <consortium name="Plant Systems Biology data submission"/>
        </authorList>
    </citation>
    <scope>NUCLEOTIDE SEQUENCE</scope>
    <source>
        <strain evidence="9">D6</strain>
    </source>
</reference>
<dbReference type="AlphaFoldDB" id="A0A9N8H954"/>
<keyword evidence="5" id="KW-0934">Plastid</keyword>
<organism evidence="9 10">
    <name type="scientific">Seminavis robusta</name>
    <dbReference type="NCBI Taxonomy" id="568900"/>
    <lineage>
        <taxon>Eukaryota</taxon>
        <taxon>Sar</taxon>
        <taxon>Stramenopiles</taxon>
        <taxon>Ochrophyta</taxon>
        <taxon>Bacillariophyta</taxon>
        <taxon>Bacillariophyceae</taxon>
        <taxon>Bacillariophycidae</taxon>
        <taxon>Naviculales</taxon>
        <taxon>Naviculaceae</taxon>
        <taxon>Seminavis</taxon>
    </lineage>
</organism>
<feature type="region of interest" description="Disordered" evidence="8">
    <location>
        <begin position="521"/>
        <end position="559"/>
    </location>
</feature>
<accession>A0A9N8H954</accession>